<reference evidence="2 3" key="1">
    <citation type="submission" date="2014-04" db="EMBL/GenBank/DDBJ databases">
        <authorList>
            <consortium name="DOE Joint Genome Institute"/>
            <person name="Kuo A."/>
            <person name="Ruytinx J."/>
            <person name="Rineau F."/>
            <person name="Colpaert J."/>
            <person name="Kohler A."/>
            <person name="Nagy L.G."/>
            <person name="Floudas D."/>
            <person name="Copeland A."/>
            <person name="Barry K.W."/>
            <person name="Cichocki N."/>
            <person name="Veneault-Fourrey C."/>
            <person name="LaButti K."/>
            <person name="Lindquist E.A."/>
            <person name="Lipzen A."/>
            <person name="Lundell T."/>
            <person name="Morin E."/>
            <person name="Murat C."/>
            <person name="Sun H."/>
            <person name="Tunlid A."/>
            <person name="Henrissat B."/>
            <person name="Grigoriev I.V."/>
            <person name="Hibbett D.S."/>
            <person name="Martin F."/>
            <person name="Nordberg H.P."/>
            <person name="Cantor M.N."/>
            <person name="Hua S.X."/>
        </authorList>
    </citation>
    <scope>NUCLEOTIDE SEQUENCE [LARGE SCALE GENOMIC DNA]</scope>
    <source>
        <strain evidence="2 3">UH-Slu-Lm8-n1</strain>
    </source>
</reference>
<feature type="region of interest" description="Disordered" evidence="1">
    <location>
        <begin position="30"/>
        <end position="91"/>
    </location>
</feature>
<accession>A0A0D0BBG2</accession>
<protein>
    <submittedName>
        <fullName evidence="2">Uncharacterized protein</fullName>
    </submittedName>
</protein>
<dbReference type="HOGENOM" id="CLU_127251_0_0_1"/>
<keyword evidence="3" id="KW-1185">Reference proteome</keyword>
<dbReference type="InParanoid" id="A0A0D0BBG2"/>
<name>A0A0D0BBG2_9AGAM</name>
<reference evidence="3" key="2">
    <citation type="submission" date="2015-01" db="EMBL/GenBank/DDBJ databases">
        <title>Evolutionary Origins and Diversification of the Mycorrhizal Mutualists.</title>
        <authorList>
            <consortium name="DOE Joint Genome Institute"/>
            <consortium name="Mycorrhizal Genomics Consortium"/>
            <person name="Kohler A."/>
            <person name="Kuo A."/>
            <person name="Nagy L.G."/>
            <person name="Floudas D."/>
            <person name="Copeland A."/>
            <person name="Barry K.W."/>
            <person name="Cichocki N."/>
            <person name="Veneault-Fourrey C."/>
            <person name="LaButti K."/>
            <person name="Lindquist E.A."/>
            <person name="Lipzen A."/>
            <person name="Lundell T."/>
            <person name="Morin E."/>
            <person name="Murat C."/>
            <person name="Riley R."/>
            <person name="Ohm R."/>
            <person name="Sun H."/>
            <person name="Tunlid A."/>
            <person name="Henrissat B."/>
            <person name="Grigoriev I.V."/>
            <person name="Hibbett D.S."/>
            <person name="Martin F."/>
        </authorList>
    </citation>
    <scope>NUCLEOTIDE SEQUENCE [LARGE SCALE GENOMIC DNA]</scope>
    <source>
        <strain evidence="3">UH-Slu-Lm8-n1</strain>
    </source>
</reference>
<evidence type="ECO:0000313" key="3">
    <source>
        <dbReference type="Proteomes" id="UP000054485"/>
    </source>
</evidence>
<proteinExistence type="predicted"/>
<dbReference type="EMBL" id="KN835287">
    <property type="protein sequence ID" value="KIK40873.1"/>
    <property type="molecule type" value="Genomic_DNA"/>
</dbReference>
<organism evidence="2 3">
    <name type="scientific">Suillus luteus UH-Slu-Lm8-n1</name>
    <dbReference type="NCBI Taxonomy" id="930992"/>
    <lineage>
        <taxon>Eukaryota</taxon>
        <taxon>Fungi</taxon>
        <taxon>Dikarya</taxon>
        <taxon>Basidiomycota</taxon>
        <taxon>Agaricomycotina</taxon>
        <taxon>Agaricomycetes</taxon>
        <taxon>Agaricomycetidae</taxon>
        <taxon>Boletales</taxon>
        <taxon>Suillineae</taxon>
        <taxon>Suillaceae</taxon>
        <taxon>Suillus</taxon>
    </lineage>
</organism>
<sequence>MSGIGQARQTIQQPAEQYYTPTYSPYVPQYVSPNTDLPHPNPYPKTFAHGFGMQHGSQPAGPPYQPAPSMAPSPSTHLQQDPTHLNHSLPNSEHRCRTSALETHPSQCISFFCDWLNEDDALCAFQGSLDELGKHLRSSHLSGAQNALGRCRWQGCPKENDMRRDSVWRHVRETHLNMRRGT</sequence>
<evidence type="ECO:0000256" key="1">
    <source>
        <dbReference type="SAM" id="MobiDB-lite"/>
    </source>
</evidence>
<feature type="compositionally biased region" description="Pro residues" evidence="1">
    <location>
        <begin position="60"/>
        <end position="71"/>
    </location>
</feature>
<feature type="compositionally biased region" description="Polar residues" evidence="1">
    <location>
        <begin position="72"/>
        <end position="91"/>
    </location>
</feature>
<gene>
    <name evidence="2" type="ORF">CY34DRAFT_806729</name>
</gene>
<dbReference type="OrthoDB" id="2666090at2759"/>
<dbReference type="AlphaFoldDB" id="A0A0D0BBG2"/>
<evidence type="ECO:0000313" key="2">
    <source>
        <dbReference type="EMBL" id="KIK40873.1"/>
    </source>
</evidence>
<dbReference type="Proteomes" id="UP000054485">
    <property type="component" value="Unassembled WGS sequence"/>
</dbReference>